<dbReference type="EMBL" id="OP765507">
    <property type="protein sequence ID" value="UZT28955.1"/>
    <property type="molecule type" value="Genomic_DNA"/>
</dbReference>
<protein>
    <submittedName>
        <fullName evidence="1">Uncharacterized protein</fullName>
    </submittedName>
</protein>
<reference evidence="1" key="1">
    <citation type="submission" date="2022-10" db="EMBL/GenBank/DDBJ databases">
        <title>Genomics discovery of giant fungal viruses from subsurface oceanic crustal fluids.</title>
        <authorList>
            <person name="Bhattacharjee A.S."/>
            <person name="Schulz F."/>
            <person name="Woyke T."/>
            <person name="Orcutt B.N."/>
            <person name="Matinez Martinez J."/>
        </authorList>
    </citation>
    <scope>NUCLEOTIDE SEQUENCE</scope>
    <source>
        <strain evidence="1">VSAG1.JdFR</strain>
        <strain evidence="2">VSAG8.JdFR</strain>
    </source>
</reference>
<evidence type="ECO:0000313" key="2">
    <source>
        <dbReference type="EMBL" id="UZT29099.1"/>
    </source>
</evidence>
<evidence type="ECO:0000313" key="1">
    <source>
        <dbReference type="EMBL" id="UZT28955.1"/>
    </source>
</evidence>
<accession>A0A9E8GAU5</accession>
<proteinExistence type="predicted"/>
<organism evidence="1">
    <name type="scientific">Nucleocytoviricota sp</name>
    <dbReference type="NCBI Taxonomy" id="2809609"/>
    <lineage>
        <taxon>Viruses</taxon>
        <taxon>Varidnaviria</taxon>
        <taxon>Bamfordvirae</taxon>
        <taxon>Nucleocytoviricota</taxon>
    </lineage>
</organism>
<name>A0A9E8GAU5_9VIRU</name>
<sequence length="339" mass="37779">MDTYGKHTLGLINTNILIHTSTSPIINPSINSILMNINYNSVIFEQGTPIDGNPVGIYAQNTNNILFINVESTEIIDISNIPSIIHYGSLDRASISILHYLINDPKGDIKILYQRNIELHSTNFIFNTLSANISYNKNENSTNPSIRGTKAIIVSNNQEHYLTSIDNMLPEVNNMGLLLADSSMNFANFYNLNETSDQGNQYKADLMSKDSYVGNVSNQTIKQFINDNSNIIINTGISQPLSNNLNNIISFANSKLNQHLENTQPNFSCMNVAINGNKVAIMYPISQSEKTIINNQSLSNTEFSLYFVLAPSTNLFKYIISNCNTAVRTKIASTIRNIF</sequence>
<dbReference type="EMBL" id="OP765584">
    <property type="protein sequence ID" value="UZT29099.1"/>
    <property type="molecule type" value="Genomic_DNA"/>
</dbReference>